<dbReference type="InterPro" id="IPR013857">
    <property type="entry name" value="NADH-UbQ_OxRdtase-assoc_prot30"/>
</dbReference>
<dbReference type="GO" id="GO:0051082">
    <property type="term" value="F:unfolded protein binding"/>
    <property type="evidence" value="ECO:0007669"/>
    <property type="project" value="TreeGrafter"/>
</dbReference>
<dbReference type="GO" id="GO:0032981">
    <property type="term" value="P:mitochondrial respiratory chain complex I assembly"/>
    <property type="evidence" value="ECO:0007669"/>
    <property type="project" value="TreeGrafter"/>
</dbReference>
<dbReference type="GO" id="GO:0006120">
    <property type="term" value="P:mitochondrial electron transport, NADH to ubiquinone"/>
    <property type="evidence" value="ECO:0007669"/>
    <property type="project" value="TreeGrafter"/>
</dbReference>
<dbReference type="Pfam" id="PF08547">
    <property type="entry name" value="CIA30"/>
    <property type="match status" value="1"/>
</dbReference>
<dbReference type="PANTHER" id="PTHR13194:SF18">
    <property type="entry name" value="COMPLEX I INTERMEDIATE-ASSOCIATED PROTEIN 30, MITOCHONDRIAL"/>
    <property type="match status" value="1"/>
</dbReference>
<protein>
    <recommendedName>
        <fullName evidence="5">NADH:ubiquinone oxidoreductase intermediate-associated protein 30 domain-containing protein</fullName>
    </recommendedName>
</protein>
<dbReference type="InterPro" id="IPR008979">
    <property type="entry name" value="Galactose-bd-like_sf"/>
</dbReference>
<keyword evidence="4" id="KW-0143">Chaperone</keyword>
<dbReference type="InterPro" id="IPR039131">
    <property type="entry name" value="NDUFAF1"/>
</dbReference>
<evidence type="ECO:0000256" key="1">
    <source>
        <dbReference type="ARBA" id="ARBA00004173"/>
    </source>
</evidence>
<evidence type="ECO:0000256" key="4">
    <source>
        <dbReference type="ARBA" id="ARBA00023186"/>
    </source>
</evidence>
<proteinExistence type="inferred from homology"/>
<comment type="caution">
    <text evidence="6">The sequence shown here is derived from an EMBL/GenBank/DDBJ whole genome shotgun (WGS) entry which is preliminary data.</text>
</comment>
<dbReference type="GO" id="GO:0005739">
    <property type="term" value="C:mitochondrion"/>
    <property type="evidence" value="ECO:0007669"/>
    <property type="project" value="UniProtKB-SubCell"/>
</dbReference>
<evidence type="ECO:0000256" key="2">
    <source>
        <dbReference type="ARBA" id="ARBA00007884"/>
    </source>
</evidence>
<dbReference type="PANTHER" id="PTHR13194">
    <property type="entry name" value="COMPLEX I INTERMEDIATE-ASSOCIATED PROTEIN 30"/>
    <property type="match status" value="1"/>
</dbReference>
<dbReference type="SUPFAM" id="SSF49785">
    <property type="entry name" value="Galactose-binding domain-like"/>
    <property type="match status" value="1"/>
</dbReference>
<evidence type="ECO:0000259" key="5">
    <source>
        <dbReference type="Pfam" id="PF08547"/>
    </source>
</evidence>
<evidence type="ECO:0000313" key="7">
    <source>
        <dbReference type="Proteomes" id="UP001430953"/>
    </source>
</evidence>
<comment type="similarity">
    <text evidence="2">Belongs to the CIA30 family.</text>
</comment>
<keyword evidence="7" id="KW-1185">Reference proteome</keyword>
<organism evidence="6 7">
    <name type="scientific">Cardiocondyla obscurior</name>
    <dbReference type="NCBI Taxonomy" id="286306"/>
    <lineage>
        <taxon>Eukaryota</taxon>
        <taxon>Metazoa</taxon>
        <taxon>Ecdysozoa</taxon>
        <taxon>Arthropoda</taxon>
        <taxon>Hexapoda</taxon>
        <taxon>Insecta</taxon>
        <taxon>Pterygota</taxon>
        <taxon>Neoptera</taxon>
        <taxon>Endopterygota</taxon>
        <taxon>Hymenoptera</taxon>
        <taxon>Apocrita</taxon>
        <taxon>Aculeata</taxon>
        <taxon>Formicoidea</taxon>
        <taxon>Formicidae</taxon>
        <taxon>Myrmicinae</taxon>
        <taxon>Cardiocondyla</taxon>
    </lineage>
</organism>
<dbReference type="Proteomes" id="UP001430953">
    <property type="component" value="Unassembled WGS sequence"/>
</dbReference>
<evidence type="ECO:0000313" key="6">
    <source>
        <dbReference type="EMBL" id="KAL0118184.1"/>
    </source>
</evidence>
<name>A0AAW2FTV3_9HYME</name>
<gene>
    <name evidence="6" type="ORF">PUN28_009092</name>
</gene>
<accession>A0AAW2FTV3</accession>
<sequence length="297" mass="35004">MTTRLCTKLLTDLTITRRKLHTTSSLSCIFRRDPKSGYKTIYDKPPPEQELSILDKMRMGYKQFKVELGLLKEEIKERFRNDPIFIYRQDEVDVLWRFKGDPKSLEQWVVTCDSDYNEGYSIAKLDMSSNGTGVFSGMLNTRLPKDGKIKRAGYCNFNSIPKRKSFMREVYHDWSPYTHLVLHIRGDGRCYTLNIATKGIFDLTWQDMYHYPLHTRGGPYWQHVRVPFSKFVFASKGRLQDMQMPLTQHDISSFGITLADDLSGHFRLEIDYIGLEYDRFHKEEFAYESYDVSDIRF</sequence>
<reference evidence="6 7" key="1">
    <citation type="submission" date="2023-03" db="EMBL/GenBank/DDBJ databases">
        <title>High recombination rates correlate with genetic variation in Cardiocondyla obscurior ants.</title>
        <authorList>
            <person name="Errbii M."/>
        </authorList>
    </citation>
    <scope>NUCLEOTIDE SEQUENCE [LARGE SCALE GENOMIC DNA]</scope>
    <source>
        <strain evidence="6">Alpha-2009</strain>
        <tissue evidence="6">Whole body</tissue>
    </source>
</reference>
<keyword evidence="3" id="KW-0496">Mitochondrion</keyword>
<feature type="domain" description="NADH:ubiquinone oxidoreductase intermediate-associated protein 30" evidence="5">
    <location>
        <begin position="101"/>
        <end position="270"/>
    </location>
</feature>
<dbReference type="AlphaFoldDB" id="A0AAW2FTV3"/>
<comment type="subcellular location">
    <subcellularLocation>
        <location evidence="1">Mitochondrion</location>
    </subcellularLocation>
</comment>
<evidence type="ECO:0000256" key="3">
    <source>
        <dbReference type="ARBA" id="ARBA00023128"/>
    </source>
</evidence>
<dbReference type="EMBL" id="JADYXP020000008">
    <property type="protein sequence ID" value="KAL0118184.1"/>
    <property type="molecule type" value="Genomic_DNA"/>
</dbReference>